<sequence length="252" mass="27568">MTGKALVKLFAVAAMPVYSMVMWGALLPSSLSAQEPAAKEQGYDGKVVSCESRDMAWVHCDIDVSEGVDLVRQLSSNSCVRGSEWGTDRSGVWVTLGCRAEFRARSASRAAAPAEGSPRTVRRVIRCESSGRPQSCPVRLEGASVRLLRQLSVMPCREGQGWSARRNEVWTSRGCQGDFEISDSDGRFVDVPRRLTCESKSKQRRFCGVSIGAGAVVSRQLSNTACVQDQTWGWNRHGIWVDGGCRAEFSVN</sequence>
<proteinExistence type="predicted"/>
<evidence type="ECO:0008006" key="3">
    <source>
        <dbReference type="Google" id="ProtNLM"/>
    </source>
</evidence>
<reference evidence="2" key="1">
    <citation type="journal article" date="2020" name="MBio">
        <title>Horizontal gene transfer to a defensive symbiont with a reduced genome amongst a multipartite beetle microbiome.</title>
        <authorList>
            <person name="Waterworth S.C."/>
            <person name="Florez L.V."/>
            <person name="Rees E.R."/>
            <person name="Hertweck C."/>
            <person name="Kaltenpoth M."/>
            <person name="Kwan J.C."/>
        </authorList>
    </citation>
    <scope>NUCLEOTIDE SEQUENCE [LARGE SCALE GENOMIC DNA]</scope>
</reference>
<dbReference type="EMBL" id="WNDS01000002">
    <property type="protein sequence ID" value="KAF1015607.1"/>
    <property type="molecule type" value="Genomic_DNA"/>
</dbReference>
<name>A0A7V8FH17_STEMA</name>
<dbReference type="InterPro" id="IPR021381">
    <property type="entry name" value="DUF3011"/>
</dbReference>
<dbReference type="AlphaFoldDB" id="A0A7V8FH17"/>
<evidence type="ECO:0000313" key="2">
    <source>
        <dbReference type="Proteomes" id="UP000487117"/>
    </source>
</evidence>
<organism evidence="1 2">
    <name type="scientific">Stenotrophomonas maltophilia</name>
    <name type="common">Pseudomonas maltophilia</name>
    <name type="synonym">Xanthomonas maltophilia</name>
    <dbReference type="NCBI Taxonomy" id="40324"/>
    <lineage>
        <taxon>Bacteria</taxon>
        <taxon>Pseudomonadati</taxon>
        <taxon>Pseudomonadota</taxon>
        <taxon>Gammaproteobacteria</taxon>
        <taxon>Lysobacterales</taxon>
        <taxon>Lysobacteraceae</taxon>
        <taxon>Stenotrophomonas</taxon>
        <taxon>Stenotrophomonas maltophilia group</taxon>
    </lineage>
</organism>
<comment type="caution">
    <text evidence="1">The sequence shown here is derived from an EMBL/GenBank/DDBJ whole genome shotgun (WGS) entry which is preliminary data.</text>
</comment>
<gene>
    <name evidence="1" type="ORF">GAK31_01082</name>
</gene>
<protein>
    <recommendedName>
        <fullName evidence="3">DUF3011 domain-containing protein</fullName>
    </recommendedName>
</protein>
<dbReference type="Proteomes" id="UP000487117">
    <property type="component" value="Unassembled WGS sequence"/>
</dbReference>
<dbReference type="Pfam" id="PF11218">
    <property type="entry name" value="DUF3011"/>
    <property type="match status" value="1"/>
</dbReference>
<evidence type="ECO:0000313" key="1">
    <source>
        <dbReference type="EMBL" id="KAF1015607.1"/>
    </source>
</evidence>
<accession>A0A7V8FH17</accession>